<dbReference type="Gene3D" id="3.20.20.70">
    <property type="entry name" value="Aldolase class I"/>
    <property type="match status" value="1"/>
</dbReference>
<evidence type="ECO:0000259" key="9">
    <source>
        <dbReference type="Pfam" id="PF16874"/>
    </source>
</evidence>
<dbReference type="RefSeq" id="WP_017260470.1">
    <property type="nucleotide sequence ID" value="NZ_AUAW01000015.1"/>
</dbReference>
<keyword evidence="5 6" id="KW-0326">Glycosidase</keyword>
<dbReference type="PANTHER" id="PTHR43053:SF3">
    <property type="entry name" value="ALPHA-GALACTOSIDASE C-RELATED"/>
    <property type="match status" value="1"/>
</dbReference>
<dbReference type="CDD" id="cd14791">
    <property type="entry name" value="GH36"/>
    <property type="match status" value="1"/>
</dbReference>
<dbReference type="Gene3D" id="2.60.40.1180">
    <property type="entry name" value="Golgi alpha-mannosidase II"/>
    <property type="match status" value="1"/>
</dbReference>
<dbReference type="PATRIC" id="fig|1114972.6.peg.871"/>
<protein>
    <recommendedName>
        <fullName evidence="3 6">Alpha-galactosidase</fullName>
        <ecNumber evidence="3 6">3.2.1.22</ecNumber>
    </recommendedName>
</protein>
<dbReference type="OrthoDB" id="9758822at2"/>
<evidence type="ECO:0000256" key="5">
    <source>
        <dbReference type="ARBA" id="ARBA00023295"/>
    </source>
</evidence>
<evidence type="ECO:0000313" key="11">
    <source>
        <dbReference type="EMBL" id="KRL53758.1"/>
    </source>
</evidence>
<dbReference type="Pfam" id="PF02065">
    <property type="entry name" value="Melibiase"/>
    <property type="match status" value="1"/>
</dbReference>
<feature type="binding site" evidence="8">
    <location>
        <begin position="476"/>
        <end position="480"/>
    </location>
    <ligand>
        <name>substrate</name>
    </ligand>
</feature>
<dbReference type="InterPro" id="IPR002252">
    <property type="entry name" value="Glyco_hydro_36"/>
</dbReference>
<dbReference type="InterPro" id="IPR038417">
    <property type="entry name" value="Alpga-gal_N_sf"/>
</dbReference>
<dbReference type="Pfam" id="PF16874">
    <property type="entry name" value="Glyco_hydro_36C"/>
    <property type="match status" value="1"/>
</dbReference>
<dbReference type="PRINTS" id="PR00743">
    <property type="entry name" value="GLHYDRLASE36"/>
</dbReference>
<reference evidence="11 12" key="1">
    <citation type="journal article" date="2015" name="Genome Announc.">
        <title>Expanding the biotechnology potential of lactobacilli through comparative genomics of 213 strains and associated genera.</title>
        <authorList>
            <person name="Sun Z."/>
            <person name="Harris H.M."/>
            <person name="McCann A."/>
            <person name="Guo C."/>
            <person name="Argimon S."/>
            <person name="Zhang W."/>
            <person name="Yang X."/>
            <person name="Jeffery I.B."/>
            <person name="Cooney J.C."/>
            <person name="Kagawa T.F."/>
            <person name="Liu W."/>
            <person name="Song Y."/>
            <person name="Salvetti E."/>
            <person name="Wrobel A."/>
            <person name="Rasinkangas P."/>
            <person name="Parkhill J."/>
            <person name="Rea M.C."/>
            <person name="O'Sullivan O."/>
            <person name="Ritari J."/>
            <person name="Douillard F.P."/>
            <person name="Paul Ross R."/>
            <person name="Yang R."/>
            <person name="Briner A.E."/>
            <person name="Felis G.E."/>
            <person name="de Vos W.M."/>
            <person name="Barrangou R."/>
            <person name="Klaenhammer T.R."/>
            <person name="Caufield P.W."/>
            <person name="Cui Y."/>
            <person name="Zhang H."/>
            <person name="O'Toole P.W."/>
        </authorList>
    </citation>
    <scope>NUCLEOTIDE SEQUENCE [LARGE SCALE GENOMIC DNA]</scope>
    <source>
        <strain evidence="11 12">DSM 15814</strain>
    </source>
</reference>
<proteinExistence type="inferred from homology"/>
<evidence type="ECO:0000256" key="6">
    <source>
        <dbReference type="PIRNR" id="PIRNR005536"/>
    </source>
</evidence>
<feature type="binding site" evidence="8">
    <location>
        <position position="199"/>
    </location>
    <ligand>
        <name>substrate</name>
    </ligand>
</feature>
<gene>
    <name evidence="11" type="ORF">FD35_GL000864</name>
</gene>
<dbReference type="InterPro" id="IPR013785">
    <property type="entry name" value="Aldolase_TIM"/>
</dbReference>
<feature type="domain" description="Glycosyl hydrolase family 36 N-terminal" evidence="10">
    <location>
        <begin position="28"/>
        <end position="285"/>
    </location>
</feature>
<feature type="binding site" evidence="8">
    <location>
        <position position="526"/>
    </location>
    <ligand>
        <name>substrate</name>
    </ligand>
</feature>
<feature type="binding site" evidence="8">
    <location>
        <begin position="366"/>
        <end position="367"/>
    </location>
    <ligand>
        <name>substrate</name>
    </ligand>
</feature>
<dbReference type="FunFam" id="3.20.20.70:FF:000118">
    <property type="entry name" value="Alpha-galactosidase"/>
    <property type="match status" value="1"/>
</dbReference>
<keyword evidence="4 6" id="KW-0378">Hydrolase</keyword>
<feature type="binding site" evidence="8">
    <location>
        <position position="548"/>
    </location>
    <ligand>
        <name>substrate</name>
    </ligand>
</feature>
<dbReference type="Gene3D" id="2.70.98.60">
    <property type="entry name" value="alpha-galactosidase from lactobacil brevis"/>
    <property type="match status" value="1"/>
</dbReference>
<dbReference type="PIRSF" id="PIRSF005536">
    <property type="entry name" value="Agal"/>
    <property type="match status" value="1"/>
</dbReference>
<evidence type="ECO:0000313" key="12">
    <source>
        <dbReference type="Proteomes" id="UP000051999"/>
    </source>
</evidence>
<dbReference type="InterPro" id="IPR013780">
    <property type="entry name" value="Glyco_hydro_b"/>
</dbReference>
<evidence type="ECO:0000259" key="10">
    <source>
        <dbReference type="Pfam" id="PF16875"/>
    </source>
</evidence>
<evidence type="ECO:0000256" key="2">
    <source>
        <dbReference type="ARBA" id="ARBA00006202"/>
    </source>
</evidence>
<comment type="catalytic activity">
    <reaction evidence="1 6">
        <text>Hydrolysis of terminal, non-reducing alpha-D-galactose residues in alpha-D-galactosides, including galactose oligosaccharides, galactomannans and galactolipids.</text>
        <dbReference type="EC" id="3.2.1.22"/>
    </reaction>
</comment>
<keyword evidence="12" id="KW-1185">Reference proteome</keyword>
<feature type="active site" description="Nucleophile" evidence="7">
    <location>
        <position position="478"/>
    </location>
</feature>
<comment type="similarity">
    <text evidence="2">Belongs to the glycosyl hydrolase 36 family.</text>
</comment>
<dbReference type="Proteomes" id="UP000051999">
    <property type="component" value="Unassembled WGS sequence"/>
</dbReference>
<dbReference type="InterPro" id="IPR017853">
    <property type="entry name" value="GH"/>
</dbReference>
<dbReference type="PANTHER" id="PTHR43053">
    <property type="entry name" value="GLYCOSIDASE FAMILY 31"/>
    <property type="match status" value="1"/>
</dbReference>
<dbReference type="InterPro" id="IPR050985">
    <property type="entry name" value="Alpha-glycosidase_related"/>
</dbReference>
<accession>A0A0R1RBD6</accession>
<feature type="active site" description="Proton donor" evidence="7">
    <location>
        <position position="548"/>
    </location>
</feature>
<dbReference type="STRING" id="1114972.FD35_GL000864"/>
<dbReference type="eggNOG" id="COG3345">
    <property type="taxonomic scope" value="Bacteria"/>
</dbReference>
<name>A0A0R1RBD6_9LACO</name>
<dbReference type="InterPro" id="IPR031704">
    <property type="entry name" value="Glyco_hydro_36_N"/>
</dbReference>
<dbReference type="GO" id="GO:0016052">
    <property type="term" value="P:carbohydrate catabolic process"/>
    <property type="evidence" value="ECO:0007669"/>
    <property type="project" value="InterPro"/>
</dbReference>
<sequence>MSISVTGNDFNLQTAHTSYLMGVLENGEIGQYYYGPRLGDKVNTADFRHREFRSITPTLTAEQPEVTMSMIKQEYPSYGHGDFRYPAYQVTYDNGARISEFVYQNYEIVDGKPKLGALPSASADADDKHVQTLRIHLLEKQSGLQLTLNYSVFEDEDVIVRSTKFENKGETKIKLNAALSASVDFSDDQYDMIQLSGAWARERHLYRRPLTRGVQAISSTRDASSAQQSPFLALARKQTTDQNGDVYGFNLVYSGNFLAQVEVDSYNVTRMTMGINPFEFGWQLKAHTQFQTPEVMMTFASDGFNGMSHQFQRFLTNHLISKRWVKEPRPILINNWEATYFDFNEQKLLAIAKSAKSLGIELFVLDDGWFGKRNDDNSSLGDWQVNLAKLPNGLSGLANKIHDLGLQFGLWFEPEMISKESKLYAAHPDWAIHVPDRRMTPARNQFVLDFSRQEVIDYLFDQMAAAIRETRLDYIKWDMNRHITEMFSLALSADQQEELPHRYILGVYQLYERLTSAFPDVLFESCSSGGGRFDAGMLYYAPQTWTSDDTDAIERLKIQWGTSMIYPLSTMGAHVSAVPNHQDRRVTSLATRAAVAYFGVLGYELDISKMSPAEKTTVVDQIKFYKQYRPLFQQGTFIRLQSPYDGDGNVTSWMVVSDDQKTAIAGRYQVLAEPNPAYRRLKFAGLNPDFLYTVDGVDGEFSGRQLMNAGIFIPELFAERGDNRDRTFDFHADLYVVHAK</sequence>
<evidence type="ECO:0000256" key="3">
    <source>
        <dbReference type="ARBA" id="ARBA00012755"/>
    </source>
</evidence>
<dbReference type="Pfam" id="PF16875">
    <property type="entry name" value="Glyco_hydro_36N"/>
    <property type="match status" value="1"/>
</dbReference>
<dbReference type="InterPro" id="IPR031705">
    <property type="entry name" value="Glyco_hydro_36_C"/>
</dbReference>
<evidence type="ECO:0000256" key="8">
    <source>
        <dbReference type="PIRSR" id="PIRSR005536-2"/>
    </source>
</evidence>
<dbReference type="AlphaFoldDB" id="A0A0R1RBD6"/>
<evidence type="ECO:0000256" key="1">
    <source>
        <dbReference type="ARBA" id="ARBA00001255"/>
    </source>
</evidence>
<dbReference type="SUPFAM" id="SSF51445">
    <property type="entry name" value="(Trans)glycosidases"/>
    <property type="match status" value="1"/>
</dbReference>
<dbReference type="EC" id="3.2.1.22" evidence="3 6"/>
<dbReference type="PROSITE" id="PS00512">
    <property type="entry name" value="ALPHA_GALACTOSIDASE"/>
    <property type="match status" value="1"/>
</dbReference>
<evidence type="ECO:0000256" key="7">
    <source>
        <dbReference type="PIRSR" id="PIRSR005536-1"/>
    </source>
</evidence>
<evidence type="ECO:0000256" key="4">
    <source>
        <dbReference type="ARBA" id="ARBA00022801"/>
    </source>
</evidence>
<dbReference type="EMBL" id="AZFF01000015">
    <property type="protein sequence ID" value="KRL53758.1"/>
    <property type="molecule type" value="Genomic_DNA"/>
</dbReference>
<comment type="caution">
    <text evidence="11">The sequence shown here is derived from an EMBL/GenBank/DDBJ whole genome shotgun (WGS) entry which is preliminary data.</text>
</comment>
<dbReference type="GO" id="GO:0004557">
    <property type="term" value="F:alpha-galactosidase activity"/>
    <property type="evidence" value="ECO:0007669"/>
    <property type="project" value="UniProtKB-UniRule"/>
</dbReference>
<organism evidence="11 12">
    <name type="scientific">Furfurilactobacillus rossiae DSM 15814</name>
    <dbReference type="NCBI Taxonomy" id="1114972"/>
    <lineage>
        <taxon>Bacteria</taxon>
        <taxon>Bacillati</taxon>
        <taxon>Bacillota</taxon>
        <taxon>Bacilli</taxon>
        <taxon>Lactobacillales</taxon>
        <taxon>Lactobacillaceae</taxon>
        <taxon>Furfurilactobacillus</taxon>
    </lineage>
</organism>
<feature type="binding site" evidence="8">
    <location>
        <position position="443"/>
    </location>
    <ligand>
        <name>substrate</name>
    </ligand>
</feature>
<feature type="domain" description="Glycosyl hydrolase family 36 C-terminal" evidence="9">
    <location>
        <begin position="651"/>
        <end position="722"/>
    </location>
</feature>
<dbReference type="InterPro" id="IPR000111">
    <property type="entry name" value="Glyco_hydro_27/36_CS"/>
</dbReference>